<evidence type="ECO:0000256" key="1">
    <source>
        <dbReference type="SAM" id="MobiDB-lite"/>
    </source>
</evidence>
<feature type="region of interest" description="Disordered" evidence="1">
    <location>
        <begin position="160"/>
        <end position="186"/>
    </location>
</feature>
<reference evidence="4 5" key="1">
    <citation type="submission" date="2019-03" db="EMBL/GenBank/DDBJ databases">
        <title>Whole genome sequence of a novel Rubrobacter taiwanensis strain, isolated from Yellowstone National Park.</title>
        <authorList>
            <person name="Freed S."/>
            <person name="Ramaley R.F."/>
            <person name="Kyndt J.A."/>
        </authorList>
    </citation>
    <scope>NUCLEOTIDE SEQUENCE [LARGE SCALE GENOMIC DNA]</scope>
    <source>
        <strain evidence="4 5">Yellowstone</strain>
    </source>
</reference>
<keyword evidence="2" id="KW-0472">Membrane</keyword>
<keyword evidence="5" id="KW-1185">Reference proteome</keyword>
<protein>
    <submittedName>
        <fullName evidence="4">LPXTG cell wall anchor domain-containing protein</fullName>
    </submittedName>
</protein>
<evidence type="ECO:0000313" key="5">
    <source>
        <dbReference type="Proteomes" id="UP000295244"/>
    </source>
</evidence>
<keyword evidence="2" id="KW-0812">Transmembrane</keyword>
<sequence length="371" mass="37081">MRQLFLVALALVTAFSLSVGATAKQAQAQELTDLVITLTTDITVSEECDAEGTCRNVSFDAVLGASLGIGVEIPQEILNVLAEVAVIQFEVTDAEGNLVGTYSPGETDCLPPGTYTVTTSVVNAEALIGALEAVLPPGVGIDLEASLLTSTEQIVVPECPDDGVAPPDDDNGVPGPGDGQIGGDTGDISIGDITAGQCLAIINNTGIQYDATIVQYCYQIINNINEGAPADGVAPPGDGVDDGIPGDGAGAGAATLNLQQCIAVFGDQSAAQYQVGVEGSLQELTQAQVQYCLQLIENVTVAGAAGAGDGIVHGDAHANGAAAAGGVENTGIAGTEGFALLPDTGGAPWLALAGGVLLMAGGLLARKVVSR</sequence>
<comment type="caution">
    <text evidence="4">The sequence shown here is derived from an EMBL/GenBank/DDBJ whole genome shotgun (WGS) entry which is preliminary data.</text>
</comment>
<dbReference type="NCBIfam" id="TIGR01167">
    <property type="entry name" value="LPXTG_anchor"/>
    <property type="match status" value="1"/>
</dbReference>
<name>A0A4R1BR71_9ACTN</name>
<gene>
    <name evidence="4" type="ORF">E0L93_02230</name>
</gene>
<keyword evidence="3" id="KW-0732">Signal</keyword>
<feature type="transmembrane region" description="Helical" evidence="2">
    <location>
        <begin position="346"/>
        <end position="365"/>
    </location>
</feature>
<feature type="signal peptide" evidence="3">
    <location>
        <begin position="1"/>
        <end position="23"/>
    </location>
</feature>
<organism evidence="4 5">
    <name type="scientific">Rubrobacter taiwanensis</name>
    <dbReference type="NCBI Taxonomy" id="185139"/>
    <lineage>
        <taxon>Bacteria</taxon>
        <taxon>Bacillati</taxon>
        <taxon>Actinomycetota</taxon>
        <taxon>Rubrobacteria</taxon>
        <taxon>Rubrobacterales</taxon>
        <taxon>Rubrobacteraceae</taxon>
        <taxon>Rubrobacter</taxon>
    </lineage>
</organism>
<proteinExistence type="predicted"/>
<keyword evidence="2" id="KW-1133">Transmembrane helix</keyword>
<dbReference type="EMBL" id="SKBU01000006">
    <property type="protein sequence ID" value="TCJ19797.1"/>
    <property type="molecule type" value="Genomic_DNA"/>
</dbReference>
<accession>A0A4R1BR71</accession>
<evidence type="ECO:0000256" key="3">
    <source>
        <dbReference type="SAM" id="SignalP"/>
    </source>
</evidence>
<dbReference type="Proteomes" id="UP000295244">
    <property type="component" value="Unassembled WGS sequence"/>
</dbReference>
<dbReference type="AlphaFoldDB" id="A0A4R1BR71"/>
<feature type="chain" id="PRO_5039642043" evidence="3">
    <location>
        <begin position="24"/>
        <end position="371"/>
    </location>
</feature>
<evidence type="ECO:0000256" key="2">
    <source>
        <dbReference type="SAM" id="Phobius"/>
    </source>
</evidence>
<evidence type="ECO:0000313" key="4">
    <source>
        <dbReference type="EMBL" id="TCJ19797.1"/>
    </source>
</evidence>
<dbReference type="RefSeq" id="WP_132687912.1">
    <property type="nucleotide sequence ID" value="NZ_SKBU01000006.1"/>
</dbReference>
<feature type="compositionally biased region" description="Gly residues" evidence="1">
    <location>
        <begin position="174"/>
        <end position="185"/>
    </location>
</feature>